<dbReference type="InterPro" id="IPR026590">
    <property type="entry name" value="Ssirtuin_cat_dom"/>
</dbReference>
<evidence type="ECO:0000256" key="11">
    <source>
        <dbReference type="ARBA" id="ARBA00075618"/>
    </source>
</evidence>
<reference evidence="17" key="1">
    <citation type="submission" date="2022-11" db="UniProtKB">
        <authorList>
            <consortium name="WormBaseParasite"/>
        </authorList>
    </citation>
    <scope>IDENTIFICATION</scope>
</reference>
<evidence type="ECO:0000256" key="4">
    <source>
        <dbReference type="ARBA" id="ARBA00012928"/>
    </source>
</evidence>
<evidence type="ECO:0000256" key="12">
    <source>
        <dbReference type="ARBA" id="ARBA00083601"/>
    </source>
</evidence>
<keyword evidence="8" id="KW-0520">NAD</keyword>
<evidence type="ECO:0000256" key="8">
    <source>
        <dbReference type="ARBA" id="ARBA00023027"/>
    </source>
</evidence>
<sequence>MEAPTKEVQSTITIQKTTTIVENGHEEEQVLTQTETNTWQIKEEIPTARRWKKPSDSMAMVQGLFSQGVTPREILGHLLPGHTMPNDMTNEIAIQLIMSLVYERRSRDKLPEYNTFKDAVELFRKSKNILILTGAGVSVACGIPDFRSKNGIYARLHKDFPELPDPSSMFDIDFFKKNPAPFYNFAREIFPGQFTPSLSHMFIKFLEESGKLLRNYTQNIDTLEKIAGIQKVIECHGSFSKSTCLSCKNEVDSEEIREDVLAQKISYCKKCKTGIMKPNIVFFGEDLGDDFHEQISEDIDKVDLLVVIGSSLKVQPVALIPFNIDPDVPQILINRELLPHYQSDIKLLGNCDDIILALSMAIGGEIKDEMVQELHKRVITTSNLETECQCLSTDEFKELIDQPATKRSRIDEENASENMAALWESNYVPVETKLPSNSYLLVPPNINVFKGAEYFYDRDLNSFVRKVGSATPRSCSPCGDDDEDSSSGSSESSDDGPTRCGSLPPNAKIVPQDDDEEDFEPLSELTKRGESCPPPMIDSETEYDPEDLM</sequence>
<dbReference type="InterPro" id="IPR050134">
    <property type="entry name" value="NAD-dep_sirtuin_deacylases"/>
</dbReference>
<dbReference type="GO" id="GO:0033553">
    <property type="term" value="C:rDNA heterochromatin"/>
    <property type="evidence" value="ECO:0007669"/>
    <property type="project" value="TreeGrafter"/>
</dbReference>
<evidence type="ECO:0000256" key="13">
    <source>
        <dbReference type="PROSITE-ProRule" id="PRU00236"/>
    </source>
</evidence>
<dbReference type="PANTHER" id="PTHR11085">
    <property type="entry name" value="NAD-DEPENDENT PROTEIN DEACYLASE SIRTUIN-5, MITOCHONDRIAL-RELATED"/>
    <property type="match status" value="1"/>
</dbReference>
<keyword evidence="9" id="KW-0539">Nucleus</keyword>
<feature type="binding site" evidence="13">
    <location>
        <position position="268"/>
    </location>
    <ligand>
        <name>Zn(2+)</name>
        <dbReference type="ChEBI" id="CHEBI:29105"/>
    </ligand>
</feature>
<dbReference type="GO" id="GO:0005654">
    <property type="term" value="C:nucleoplasm"/>
    <property type="evidence" value="ECO:0007669"/>
    <property type="project" value="TreeGrafter"/>
</dbReference>
<comment type="subcellular location">
    <subcellularLocation>
        <location evidence="2">Nucleus</location>
    </subcellularLocation>
</comment>
<organism evidence="16 17">
    <name type="scientific">Acrobeloides nanus</name>
    <dbReference type="NCBI Taxonomy" id="290746"/>
    <lineage>
        <taxon>Eukaryota</taxon>
        <taxon>Metazoa</taxon>
        <taxon>Ecdysozoa</taxon>
        <taxon>Nematoda</taxon>
        <taxon>Chromadorea</taxon>
        <taxon>Rhabditida</taxon>
        <taxon>Tylenchina</taxon>
        <taxon>Cephalobomorpha</taxon>
        <taxon>Cephaloboidea</taxon>
        <taxon>Cephalobidae</taxon>
        <taxon>Acrobeloides</taxon>
    </lineage>
</organism>
<dbReference type="GO" id="GO:0003714">
    <property type="term" value="F:transcription corepressor activity"/>
    <property type="evidence" value="ECO:0007669"/>
    <property type="project" value="TreeGrafter"/>
</dbReference>
<comment type="cofactor">
    <cofactor evidence="1">
        <name>Zn(2+)</name>
        <dbReference type="ChEBI" id="CHEBI:29105"/>
    </cofactor>
</comment>
<evidence type="ECO:0000256" key="2">
    <source>
        <dbReference type="ARBA" id="ARBA00004123"/>
    </source>
</evidence>
<name>A0A914DWW9_9BILA</name>
<feature type="compositionally biased region" description="Acidic residues" evidence="14">
    <location>
        <begin position="539"/>
        <end position="549"/>
    </location>
</feature>
<evidence type="ECO:0000256" key="10">
    <source>
        <dbReference type="ARBA" id="ARBA00068847"/>
    </source>
</evidence>
<evidence type="ECO:0000256" key="9">
    <source>
        <dbReference type="ARBA" id="ARBA00023242"/>
    </source>
</evidence>
<accession>A0A914DWW9</accession>
<dbReference type="GO" id="GO:0002039">
    <property type="term" value="F:p53 binding"/>
    <property type="evidence" value="ECO:0007669"/>
    <property type="project" value="TreeGrafter"/>
</dbReference>
<feature type="compositionally biased region" description="Acidic residues" evidence="14">
    <location>
        <begin position="512"/>
        <end position="521"/>
    </location>
</feature>
<evidence type="ECO:0000256" key="1">
    <source>
        <dbReference type="ARBA" id="ARBA00001947"/>
    </source>
</evidence>
<evidence type="ECO:0000256" key="14">
    <source>
        <dbReference type="SAM" id="MobiDB-lite"/>
    </source>
</evidence>
<dbReference type="CDD" id="cd01408">
    <property type="entry name" value="SIRT1"/>
    <property type="match status" value="1"/>
</dbReference>
<dbReference type="WBParaSite" id="ACRNAN_scaffold4583.g20716.t1">
    <property type="protein sequence ID" value="ACRNAN_scaffold4583.g20716.t1"/>
    <property type="gene ID" value="ACRNAN_scaffold4583.g20716"/>
</dbReference>
<feature type="binding site" evidence="13">
    <location>
        <position position="244"/>
    </location>
    <ligand>
        <name>Zn(2+)</name>
        <dbReference type="ChEBI" id="CHEBI:29105"/>
    </ligand>
</feature>
<dbReference type="PROSITE" id="PS50305">
    <property type="entry name" value="SIRTUIN"/>
    <property type="match status" value="1"/>
</dbReference>
<evidence type="ECO:0000256" key="3">
    <source>
        <dbReference type="ARBA" id="ARBA00006924"/>
    </source>
</evidence>
<keyword evidence="7 13" id="KW-0862">Zinc</keyword>
<protein>
    <recommendedName>
        <fullName evidence="10">NAD-dependent protein deacetylase sir-2.1</fullName>
        <ecNumber evidence="4">2.3.1.286</ecNumber>
    </recommendedName>
    <alternativeName>
        <fullName evidence="11">Protein sir-2.1</fullName>
    </alternativeName>
    <alternativeName>
        <fullName evidence="12">Regulatory protein SIR2 homolog 1</fullName>
    </alternativeName>
</protein>
<feature type="active site" description="Proton acceptor" evidence="13">
    <location>
        <position position="236"/>
    </location>
</feature>
<dbReference type="Gene3D" id="3.30.1600.10">
    <property type="entry name" value="SIR2/SIRT2 'Small Domain"/>
    <property type="match status" value="1"/>
</dbReference>
<evidence type="ECO:0000256" key="7">
    <source>
        <dbReference type="ARBA" id="ARBA00022833"/>
    </source>
</evidence>
<dbReference type="Gene3D" id="3.40.50.1220">
    <property type="entry name" value="TPP-binding domain"/>
    <property type="match status" value="1"/>
</dbReference>
<keyword evidence="16" id="KW-1185">Reference proteome</keyword>
<dbReference type="InterPro" id="IPR029035">
    <property type="entry name" value="DHS-like_NAD/FAD-binding_dom"/>
</dbReference>
<dbReference type="InterPro" id="IPR003000">
    <property type="entry name" value="Sirtuin"/>
</dbReference>
<dbReference type="FunFam" id="3.30.1600.10:FF:000013">
    <property type="entry name" value="NAD-dependent protein deacetylase sirtuin-1"/>
    <property type="match status" value="1"/>
</dbReference>
<dbReference type="InterPro" id="IPR026591">
    <property type="entry name" value="Sirtuin_cat_small_dom_sf"/>
</dbReference>
<evidence type="ECO:0000313" key="17">
    <source>
        <dbReference type="WBParaSite" id="ACRNAN_scaffold4583.g20716.t1"/>
    </source>
</evidence>
<feature type="binding site" evidence="13">
    <location>
        <position position="271"/>
    </location>
    <ligand>
        <name>Zn(2+)</name>
        <dbReference type="ChEBI" id="CHEBI:29105"/>
    </ligand>
</feature>
<keyword evidence="5" id="KW-0808">Transferase</keyword>
<feature type="domain" description="Deacetylase sirtuin-type" evidence="15">
    <location>
        <begin position="109"/>
        <end position="387"/>
    </location>
</feature>
<evidence type="ECO:0000259" key="15">
    <source>
        <dbReference type="PROSITE" id="PS50305"/>
    </source>
</evidence>
<feature type="binding site" evidence="13">
    <location>
        <position position="247"/>
    </location>
    <ligand>
        <name>Zn(2+)</name>
        <dbReference type="ChEBI" id="CHEBI:29105"/>
    </ligand>
</feature>
<dbReference type="Proteomes" id="UP000887540">
    <property type="component" value="Unplaced"/>
</dbReference>
<dbReference type="GO" id="GO:0017136">
    <property type="term" value="F:histone deacetylase activity, NAD-dependent"/>
    <property type="evidence" value="ECO:0007669"/>
    <property type="project" value="TreeGrafter"/>
</dbReference>
<dbReference type="PANTHER" id="PTHR11085:SF9">
    <property type="entry name" value="NAD-DEPENDENT PROTEIN DEACETYLASE SIRTUIN-1"/>
    <property type="match status" value="1"/>
</dbReference>
<dbReference type="GO" id="GO:0005637">
    <property type="term" value="C:nuclear inner membrane"/>
    <property type="evidence" value="ECO:0007669"/>
    <property type="project" value="TreeGrafter"/>
</dbReference>
<dbReference type="AlphaFoldDB" id="A0A914DWW9"/>
<keyword evidence="6 13" id="KW-0479">Metal-binding</keyword>
<dbReference type="GO" id="GO:0046872">
    <property type="term" value="F:metal ion binding"/>
    <property type="evidence" value="ECO:0007669"/>
    <property type="project" value="UniProtKB-KW"/>
</dbReference>
<comment type="similarity">
    <text evidence="3">Belongs to the sirtuin family. Class I subfamily.</text>
</comment>
<feature type="region of interest" description="Disordered" evidence="14">
    <location>
        <begin position="469"/>
        <end position="549"/>
    </location>
</feature>
<evidence type="ECO:0000256" key="6">
    <source>
        <dbReference type="ARBA" id="ARBA00022723"/>
    </source>
</evidence>
<evidence type="ECO:0000313" key="16">
    <source>
        <dbReference type="Proteomes" id="UP000887540"/>
    </source>
</evidence>
<dbReference type="SUPFAM" id="SSF52467">
    <property type="entry name" value="DHS-like NAD/FAD-binding domain"/>
    <property type="match status" value="1"/>
</dbReference>
<evidence type="ECO:0000256" key="5">
    <source>
        <dbReference type="ARBA" id="ARBA00022679"/>
    </source>
</evidence>
<proteinExistence type="inferred from homology"/>
<dbReference type="Pfam" id="PF02146">
    <property type="entry name" value="SIR2"/>
    <property type="match status" value="1"/>
</dbReference>
<dbReference type="EC" id="2.3.1.286" evidence="4"/>
<dbReference type="GO" id="GO:0070403">
    <property type="term" value="F:NAD+ binding"/>
    <property type="evidence" value="ECO:0007669"/>
    <property type="project" value="InterPro"/>
</dbReference>